<evidence type="ECO:0000256" key="2">
    <source>
        <dbReference type="ARBA" id="ARBA00004447"/>
    </source>
</evidence>
<name>A0A6F9DDV3_9ASCI</name>
<evidence type="ECO:0000313" key="24">
    <source>
        <dbReference type="EMBL" id="CAB3247635.1"/>
    </source>
</evidence>
<evidence type="ECO:0000256" key="10">
    <source>
        <dbReference type="ARBA" id="ARBA00022968"/>
    </source>
</evidence>
<keyword evidence="14 18" id="KW-1015">Disulfide bond</keyword>
<dbReference type="Gene3D" id="3.40.50.11350">
    <property type="match status" value="1"/>
</dbReference>
<dbReference type="FunFam" id="3.40.50.11350:FF:000001">
    <property type="entry name" value="Alpha-(1,6)-fucosyltransferase"/>
    <property type="match status" value="1"/>
</dbReference>
<gene>
    <name evidence="24" type="primary">Fut8-002</name>
</gene>
<feature type="disulfide bond" evidence="18">
    <location>
        <begin position="202"/>
        <end position="264"/>
    </location>
</feature>
<dbReference type="InterPro" id="IPR035653">
    <property type="entry name" value="Fut8_SH3"/>
</dbReference>
<evidence type="ECO:0000256" key="3">
    <source>
        <dbReference type="ARBA" id="ARBA00004922"/>
    </source>
</evidence>
<evidence type="ECO:0000256" key="8">
    <source>
        <dbReference type="ARBA" id="ARBA00022679"/>
    </source>
</evidence>
<keyword evidence="6 19" id="KW-0728">SH3 domain</keyword>
<evidence type="ECO:0000259" key="22">
    <source>
        <dbReference type="PROSITE" id="PS50002"/>
    </source>
</evidence>
<evidence type="ECO:0000256" key="11">
    <source>
        <dbReference type="ARBA" id="ARBA00022989"/>
    </source>
</evidence>
<evidence type="ECO:0000256" key="17">
    <source>
        <dbReference type="PIRSR" id="PIRSR000472-50"/>
    </source>
</evidence>
<evidence type="ECO:0000256" key="16">
    <source>
        <dbReference type="PIRNR" id="PIRNR000472"/>
    </source>
</evidence>
<dbReference type="InterPro" id="IPR015827">
    <property type="entry name" value="Fut8"/>
</dbReference>
<dbReference type="SMART" id="SM00326">
    <property type="entry name" value="SH3"/>
    <property type="match status" value="1"/>
</dbReference>
<keyword evidence="13 16" id="KW-0472">Membrane</keyword>
<evidence type="ECO:0000256" key="19">
    <source>
        <dbReference type="PROSITE-ProRule" id="PRU00192"/>
    </source>
</evidence>
<feature type="disulfide bond" evidence="18">
    <location>
        <begin position="468"/>
        <end position="475"/>
    </location>
</feature>
<keyword evidence="8 16" id="KW-0808">Transferase</keyword>
<dbReference type="Pfam" id="PF19745">
    <property type="entry name" value="FUT8_N_cat"/>
    <property type="match status" value="1"/>
</dbReference>
<feature type="domain" description="SH3" evidence="22">
    <location>
        <begin position="505"/>
        <end position="567"/>
    </location>
</feature>
<feature type="region of interest" description="Important for donor substrate binding" evidence="17 20">
    <location>
        <begin position="362"/>
        <end position="363"/>
    </location>
</feature>
<organism evidence="24">
    <name type="scientific">Phallusia mammillata</name>
    <dbReference type="NCBI Taxonomy" id="59560"/>
    <lineage>
        <taxon>Eukaryota</taxon>
        <taxon>Metazoa</taxon>
        <taxon>Chordata</taxon>
        <taxon>Tunicata</taxon>
        <taxon>Ascidiacea</taxon>
        <taxon>Phlebobranchia</taxon>
        <taxon>Ascidiidae</taxon>
        <taxon>Phallusia</taxon>
    </lineage>
</organism>
<dbReference type="UniPathway" id="UPA00378"/>
<keyword evidence="12 16" id="KW-0333">Golgi apparatus</keyword>
<evidence type="ECO:0000259" key="23">
    <source>
        <dbReference type="PROSITE" id="PS51659"/>
    </source>
</evidence>
<keyword evidence="11 21" id="KW-1133">Transmembrane helix</keyword>
<dbReference type="InterPro" id="IPR027350">
    <property type="entry name" value="GT23_dom"/>
</dbReference>
<reference evidence="24" key="1">
    <citation type="submission" date="2020-04" db="EMBL/GenBank/DDBJ databases">
        <authorList>
            <person name="Neveu A P."/>
        </authorList>
    </citation>
    <scope>NUCLEOTIDE SEQUENCE</scope>
    <source>
        <tissue evidence="24">Whole embryo</tissue>
    </source>
</reference>
<evidence type="ECO:0000256" key="14">
    <source>
        <dbReference type="ARBA" id="ARBA00023157"/>
    </source>
</evidence>
<dbReference type="PROSITE" id="PS51659">
    <property type="entry name" value="GT23"/>
    <property type="match status" value="1"/>
</dbReference>
<dbReference type="CDD" id="cd11300">
    <property type="entry name" value="Fut8_like"/>
    <property type="match status" value="1"/>
</dbReference>
<comment type="function">
    <text evidence="1 16">Catalyzes the addition of fucose in alpha 1-6 linkage to the first GlcNAc residue, next to the peptide chains in N-glycans.</text>
</comment>
<evidence type="ECO:0000256" key="4">
    <source>
        <dbReference type="ARBA" id="ARBA00012660"/>
    </source>
</evidence>
<dbReference type="EMBL" id="LR785314">
    <property type="protein sequence ID" value="CAB3247635.1"/>
    <property type="molecule type" value="mRNA"/>
</dbReference>
<keyword evidence="7 16" id="KW-0328">Glycosyltransferase</keyword>
<keyword evidence="10" id="KW-0735">Signal-anchor</keyword>
<dbReference type="PROSITE" id="PS50002">
    <property type="entry name" value="SH3"/>
    <property type="match status" value="1"/>
</dbReference>
<evidence type="ECO:0000256" key="13">
    <source>
        <dbReference type="ARBA" id="ARBA00023136"/>
    </source>
</evidence>
<dbReference type="CDD" id="cd11792">
    <property type="entry name" value="SH3_Fut8"/>
    <property type="match status" value="1"/>
</dbReference>
<sequence length="582" mass="66288">MRRYQEIALIAGVFVWCSTVLFLYRSQDALSMTKENQHELDRAFSTMEELQKQNLQLHKIVSQLGMLKMGNVSSAESDKLMKELRSQLKQCHGIRQTGKENLGAIDILAPTKEHETLKKKIHNGVVELLYSIKTELNYLKKSNSQEGDTKDAISRLSQQQRSILIDIEDLDQLNNDWKQAESKALRDLVIKRMEYIQNPKDCANAKQLLCKLNKGCGFGCQVHHLTYCFMIAYGTERTLIVESKNWRYEPGGWEVVFKPVSTTCTKTSSTPVGWKGESESKDVQTVHLPIVDGVIKPPPYMPLGIPEDLAPRLFRLHGNPSVWWVGQFMRYLLRPQKWLEDDLLKVEKEFGFENPAVGIQVRRTDKVGTEAAFHGIEEYMKHVAEWFDKCDLRLAKEQAGTKCVRRVYLATDEPNVLPEAVEKYPDYVFISDQAISKSAGLDSRYTKASLRGVVLDIFFLSKCDYLVCTFSSQVCRVAYELMQTLHPDASSFFHSLDDIYYYGGQTGHEQRAVYPHNARPGTNEIDLNVGDILGIAGNHWDGNSKGTNRRTGKVGLYPSHKVEEIIRIVKYPTYPEADSVKS</sequence>
<evidence type="ECO:0000256" key="21">
    <source>
        <dbReference type="SAM" id="Phobius"/>
    </source>
</evidence>
<accession>A0A6F9DDV3</accession>
<evidence type="ECO:0000256" key="15">
    <source>
        <dbReference type="ARBA" id="ARBA00093238"/>
    </source>
</evidence>
<evidence type="ECO:0000256" key="18">
    <source>
        <dbReference type="PIRSR" id="PIRSR000472-52"/>
    </source>
</evidence>
<evidence type="ECO:0000256" key="20">
    <source>
        <dbReference type="PROSITE-ProRule" id="PRU00992"/>
    </source>
</evidence>
<dbReference type="AlphaFoldDB" id="A0A6F9DDV3"/>
<proteinExistence type="evidence at transcript level"/>
<comment type="similarity">
    <text evidence="16 20">Belongs to the glycosyltransferase 23 family.</text>
</comment>
<evidence type="ECO:0000256" key="12">
    <source>
        <dbReference type="ARBA" id="ARBA00023034"/>
    </source>
</evidence>
<dbReference type="PANTHER" id="PTHR13132:SF29">
    <property type="entry name" value="ALPHA-(1,6)-FUCOSYLTRANSFERASE"/>
    <property type="match status" value="1"/>
</dbReference>
<evidence type="ECO:0000256" key="9">
    <source>
        <dbReference type="ARBA" id="ARBA00022692"/>
    </source>
</evidence>
<dbReference type="Gene3D" id="1.10.287.1060">
    <property type="entry name" value="ESAT-6-like"/>
    <property type="match status" value="1"/>
</dbReference>
<feature type="domain" description="GT23" evidence="23">
    <location>
        <begin position="204"/>
        <end position="496"/>
    </location>
</feature>
<evidence type="ECO:0000256" key="6">
    <source>
        <dbReference type="ARBA" id="ARBA00022443"/>
    </source>
</evidence>
<dbReference type="Gene3D" id="2.30.30.40">
    <property type="entry name" value="SH3 Domains"/>
    <property type="match status" value="1"/>
</dbReference>
<dbReference type="InterPro" id="IPR001452">
    <property type="entry name" value="SH3_domain"/>
</dbReference>
<dbReference type="FunFam" id="2.30.30.40:FF:000070">
    <property type="entry name" value="Alpha-(1,6)-fucosyltransferase"/>
    <property type="match status" value="1"/>
</dbReference>
<comment type="subcellular location">
    <subcellularLocation>
        <location evidence="2">Golgi apparatus</location>
        <location evidence="2">Golgi stack membrane</location>
        <topology evidence="2">Single-pass type II membrane protein</topology>
    </subcellularLocation>
</comment>
<dbReference type="EC" id="2.4.1.68" evidence="4 16"/>
<dbReference type="GO" id="GO:0006487">
    <property type="term" value="P:protein N-linked glycosylation"/>
    <property type="evidence" value="ECO:0007669"/>
    <property type="project" value="TreeGrafter"/>
</dbReference>
<dbReference type="GO" id="GO:0032580">
    <property type="term" value="C:Golgi cisterna membrane"/>
    <property type="evidence" value="ECO:0007669"/>
    <property type="project" value="UniProtKB-SubCell"/>
</dbReference>
<evidence type="ECO:0000256" key="1">
    <source>
        <dbReference type="ARBA" id="ARBA00002882"/>
    </source>
</evidence>
<dbReference type="InterPro" id="IPR045573">
    <property type="entry name" value="Fut8_N_cat"/>
</dbReference>
<dbReference type="GO" id="GO:0008424">
    <property type="term" value="F:glycoprotein 6-alpha-L-fucosyltransferase activity"/>
    <property type="evidence" value="ECO:0007669"/>
    <property type="project" value="UniProtKB-EC"/>
</dbReference>
<comment type="pathway">
    <text evidence="3 16">Protein modification; protein glycosylation.</text>
</comment>
<dbReference type="PIRSF" id="PIRSF000472">
    <property type="entry name" value="Alpha1_6FUT_euk"/>
    <property type="match status" value="1"/>
</dbReference>
<comment type="catalytic activity">
    <reaction evidence="15 16">
        <text>N(4)-{beta-D-GlcNAc-(1-&gt;2)-alpha-D-Man-(1-&gt;3)-[beta-D-GlcNAc-(1-&gt;2)-alpha-D-Man-(1-&gt;6)]-beta-D-Man-(1-&gt;4)-beta-D-GlcNAc-(1-&gt;4)-beta-D-GlcNAc}-L-asparaginyl-[protein] + GDP-beta-L-fucose = an N(4)-{beta-D-GlcNAc-(1-&gt;2)-alpha-D-Man-(1-&gt;3)-[beta-D-GlcNAc-(1-&gt;2)-alpha-D-Man-(1-&gt;6)]-beta-D-Man-(1-&gt;4)-beta-D-GlcNAc-(1-&gt;4)-[alpha-L-Fuc-(1-&gt;6)]-beta-D-GlcNAc}-L-asparaginyl-[protein] + GDP + H(+)</text>
        <dbReference type="Rhea" id="RHEA:12985"/>
        <dbReference type="Rhea" id="RHEA-COMP:13526"/>
        <dbReference type="Rhea" id="RHEA-COMP:13532"/>
        <dbReference type="ChEBI" id="CHEBI:15378"/>
        <dbReference type="ChEBI" id="CHEBI:57273"/>
        <dbReference type="ChEBI" id="CHEBI:58189"/>
        <dbReference type="ChEBI" id="CHEBI:60651"/>
        <dbReference type="ChEBI" id="CHEBI:137207"/>
        <dbReference type="EC" id="2.4.1.68"/>
    </reaction>
</comment>
<feature type="disulfide bond" evidence="18">
    <location>
        <begin position="216"/>
        <end position="220"/>
    </location>
</feature>
<dbReference type="PANTHER" id="PTHR13132">
    <property type="entry name" value="ALPHA- 1,6 -FUCOSYLTRANSFERASE"/>
    <property type="match status" value="1"/>
</dbReference>
<keyword evidence="9 21" id="KW-0812">Transmembrane</keyword>
<evidence type="ECO:0000256" key="5">
    <source>
        <dbReference type="ARBA" id="ARBA00018201"/>
    </source>
</evidence>
<dbReference type="InterPro" id="IPR036028">
    <property type="entry name" value="SH3-like_dom_sf"/>
</dbReference>
<feature type="transmembrane region" description="Helical" evidence="21">
    <location>
        <begin position="7"/>
        <end position="24"/>
    </location>
</feature>
<dbReference type="SUPFAM" id="SSF50044">
    <property type="entry name" value="SH3-domain"/>
    <property type="match status" value="1"/>
</dbReference>
<protein>
    <recommendedName>
        <fullName evidence="5 16">Alpha-(1,6)-fucosyltransferase</fullName>
        <ecNumber evidence="4 16">2.4.1.68</ecNumber>
    </recommendedName>
</protein>
<feature type="disulfide bond" evidence="18">
    <location>
        <begin position="210"/>
        <end position="228"/>
    </location>
</feature>
<evidence type="ECO:0000256" key="7">
    <source>
        <dbReference type="ARBA" id="ARBA00022676"/>
    </source>
</evidence>